<gene>
    <name evidence="1" type="ORF">BU26DRAFT_135101</name>
</gene>
<dbReference type="AlphaFoldDB" id="A0A6A6IUJ7"/>
<reference evidence="1" key="1">
    <citation type="journal article" date="2020" name="Stud. Mycol.">
        <title>101 Dothideomycetes genomes: a test case for predicting lifestyles and emergence of pathogens.</title>
        <authorList>
            <person name="Haridas S."/>
            <person name="Albert R."/>
            <person name="Binder M."/>
            <person name="Bloem J."/>
            <person name="Labutti K."/>
            <person name="Salamov A."/>
            <person name="Andreopoulos B."/>
            <person name="Baker S."/>
            <person name="Barry K."/>
            <person name="Bills G."/>
            <person name="Bluhm B."/>
            <person name="Cannon C."/>
            <person name="Castanera R."/>
            <person name="Culley D."/>
            <person name="Daum C."/>
            <person name="Ezra D."/>
            <person name="Gonzalez J."/>
            <person name="Henrissat B."/>
            <person name="Kuo A."/>
            <person name="Liang C."/>
            <person name="Lipzen A."/>
            <person name="Lutzoni F."/>
            <person name="Magnuson J."/>
            <person name="Mondo S."/>
            <person name="Nolan M."/>
            <person name="Ohm R."/>
            <person name="Pangilinan J."/>
            <person name="Park H.-J."/>
            <person name="Ramirez L."/>
            <person name="Alfaro M."/>
            <person name="Sun H."/>
            <person name="Tritt A."/>
            <person name="Yoshinaga Y."/>
            <person name="Zwiers L.-H."/>
            <person name="Turgeon B."/>
            <person name="Goodwin S."/>
            <person name="Spatafora J."/>
            <person name="Crous P."/>
            <person name="Grigoriev I."/>
        </authorList>
    </citation>
    <scope>NUCLEOTIDE SEQUENCE</scope>
    <source>
        <strain evidence="1">CBS 122368</strain>
    </source>
</reference>
<proteinExistence type="predicted"/>
<organism evidence="1 2">
    <name type="scientific">Trematosphaeria pertusa</name>
    <dbReference type="NCBI Taxonomy" id="390896"/>
    <lineage>
        <taxon>Eukaryota</taxon>
        <taxon>Fungi</taxon>
        <taxon>Dikarya</taxon>
        <taxon>Ascomycota</taxon>
        <taxon>Pezizomycotina</taxon>
        <taxon>Dothideomycetes</taxon>
        <taxon>Pleosporomycetidae</taxon>
        <taxon>Pleosporales</taxon>
        <taxon>Massarineae</taxon>
        <taxon>Trematosphaeriaceae</taxon>
        <taxon>Trematosphaeria</taxon>
    </lineage>
</organism>
<dbReference type="GeneID" id="54573065"/>
<dbReference type="RefSeq" id="XP_033689239.1">
    <property type="nucleotide sequence ID" value="XM_033819735.1"/>
</dbReference>
<dbReference type="Proteomes" id="UP000800094">
    <property type="component" value="Unassembled WGS sequence"/>
</dbReference>
<sequence length="159" mass="17304">MPGYDDASFAVESVPLADACRFKTLALSSVGSSQPYLIPASTLGRLEVSLVSSVPAVARRRSNNVIALARPIHCQAPAEDAEMGGSSSSIIADLTWATAIIVLRMLRWIARSSRLVVLRHRRGASELGAALAVRWRRRRGSVPTSYNYEHNRGGRAFTR</sequence>
<evidence type="ECO:0000313" key="1">
    <source>
        <dbReference type="EMBL" id="KAF2254235.1"/>
    </source>
</evidence>
<protein>
    <submittedName>
        <fullName evidence="1">Uncharacterized protein</fullName>
    </submittedName>
</protein>
<accession>A0A6A6IUJ7</accession>
<name>A0A6A6IUJ7_9PLEO</name>
<keyword evidence="2" id="KW-1185">Reference proteome</keyword>
<dbReference type="EMBL" id="ML987190">
    <property type="protein sequence ID" value="KAF2254235.1"/>
    <property type="molecule type" value="Genomic_DNA"/>
</dbReference>
<evidence type="ECO:0000313" key="2">
    <source>
        <dbReference type="Proteomes" id="UP000800094"/>
    </source>
</evidence>